<sequence length="116" mass="12898">MASLVPKDKRQLRACLICGIVQNHHTFRDMGCPNCEQYVKMARHNDVVADCTSGTFDGMMAVFQPKKSWVCKFAHVGGYRPGIYASHVSGRIPEDIEDALARSGIKYHPRDGSADE</sequence>
<dbReference type="GO" id="GO:0008270">
    <property type="term" value="F:zinc ion binding"/>
    <property type="evidence" value="ECO:0007669"/>
    <property type="project" value="InterPro"/>
</dbReference>
<protein>
    <recommendedName>
        <fullName evidence="3 6">Transcription elongation factor SPT4</fullName>
    </recommendedName>
</protein>
<dbReference type="GO" id="GO:0003746">
    <property type="term" value="F:translation elongation factor activity"/>
    <property type="evidence" value="ECO:0007669"/>
    <property type="project" value="UniProtKB-KW"/>
</dbReference>
<dbReference type="InterPro" id="IPR009287">
    <property type="entry name" value="Spt4"/>
</dbReference>
<keyword evidence="9" id="KW-1185">Reference proteome</keyword>
<comment type="function">
    <text evidence="6">The SPT4-SPT5 complex mediates both activation and inhibition of transcription elongation, and plays a role in pre-mRNA processing. This complex seems to be important for the stability of the RNA polymerase II elongation machinery on the chromatin template but not for the inherent ability of this machinery to translocate down the gene.</text>
</comment>
<reference evidence="8" key="1">
    <citation type="submission" date="2022-07" db="EMBL/GenBank/DDBJ databases">
        <title>Phylogenomic reconstructions and comparative analyses of Kickxellomycotina fungi.</title>
        <authorList>
            <person name="Reynolds N.K."/>
            <person name="Stajich J.E."/>
            <person name="Barry K."/>
            <person name="Grigoriev I.V."/>
            <person name="Crous P."/>
            <person name="Smith M.E."/>
        </authorList>
    </citation>
    <scope>NUCLEOTIDE SEQUENCE</scope>
    <source>
        <strain evidence="8">BCRC 34381</strain>
    </source>
</reference>
<keyword evidence="8" id="KW-0648">Protein biosynthesis</keyword>
<evidence type="ECO:0000259" key="7">
    <source>
        <dbReference type="SMART" id="SM01389"/>
    </source>
</evidence>
<dbReference type="GO" id="GO:0140673">
    <property type="term" value="P:transcription elongation-coupled chromatin remodeling"/>
    <property type="evidence" value="ECO:0007669"/>
    <property type="project" value="InterPro"/>
</dbReference>
<dbReference type="PANTHER" id="PTHR12882:SF1">
    <property type="entry name" value="TRANSCRIPTION ELONGATION FACTOR SPT4"/>
    <property type="match status" value="1"/>
</dbReference>
<dbReference type="Proteomes" id="UP001143981">
    <property type="component" value="Unassembled WGS sequence"/>
</dbReference>
<organism evidence="8 9">
    <name type="scientific">Coemansia biformis</name>
    <dbReference type="NCBI Taxonomy" id="1286918"/>
    <lineage>
        <taxon>Eukaryota</taxon>
        <taxon>Fungi</taxon>
        <taxon>Fungi incertae sedis</taxon>
        <taxon>Zoopagomycota</taxon>
        <taxon>Kickxellomycotina</taxon>
        <taxon>Kickxellomycetes</taxon>
        <taxon>Kickxellales</taxon>
        <taxon>Kickxellaceae</taxon>
        <taxon>Coemansia</taxon>
    </lineage>
</organism>
<keyword evidence="8" id="KW-0251">Elongation factor</keyword>
<evidence type="ECO:0000313" key="8">
    <source>
        <dbReference type="EMBL" id="KAJ1735281.1"/>
    </source>
</evidence>
<dbReference type="SUPFAM" id="SSF63393">
    <property type="entry name" value="RNA polymerase subunits"/>
    <property type="match status" value="1"/>
</dbReference>
<dbReference type="Gene3D" id="3.30.40.210">
    <property type="match status" value="1"/>
</dbReference>
<dbReference type="GO" id="GO:0006355">
    <property type="term" value="P:regulation of DNA-templated transcription"/>
    <property type="evidence" value="ECO:0007669"/>
    <property type="project" value="InterPro"/>
</dbReference>
<dbReference type="EMBL" id="JANBOI010000033">
    <property type="protein sequence ID" value="KAJ1735281.1"/>
    <property type="molecule type" value="Genomic_DNA"/>
</dbReference>
<evidence type="ECO:0000256" key="4">
    <source>
        <dbReference type="ARBA" id="ARBA00023163"/>
    </source>
</evidence>
<evidence type="ECO:0000256" key="2">
    <source>
        <dbReference type="ARBA" id="ARBA00010464"/>
    </source>
</evidence>
<comment type="similarity">
    <text evidence="2 6">Belongs to the SPT4 family.</text>
</comment>
<evidence type="ECO:0000256" key="3">
    <source>
        <dbReference type="ARBA" id="ARBA00020182"/>
    </source>
</evidence>
<feature type="domain" description="Spt4/RpoE2 zinc finger" evidence="7">
    <location>
        <begin position="12"/>
        <end position="89"/>
    </location>
</feature>
<comment type="subcellular location">
    <subcellularLocation>
        <location evidence="1 6">Nucleus</location>
    </subcellularLocation>
</comment>
<dbReference type="PIRSF" id="PIRSF025023">
    <property type="entry name" value="Spt4"/>
    <property type="match status" value="1"/>
</dbReference>
<dbReference type="Pfam" id="PF06093">
    <property type="entry name" value="Spt4"/>
    <property type="match status" value="1"/>
</dbReference>
<evidence type="ECO:0000256" key="5">
    <source>
        <dbReference type="ARBA" id="ARBA00023242"/>
    </source>
</evidence>
<dbReference type="PANTHER" id="PTHR12882">
    <property type="entry name" value="SUPPRESSOR OF TY 4"/>
    <property type="match status" value="1"/>
</dbReference>
<evidence type="ECO:0000256" key="6">
    <source>
        <dbReference type="PIRNR" id="PIRNR025023"/>
    </source>
</evidence>
<comment type="caution">
    <text evidence="8">The sequence shown here is derived from an EMBL/GenBank/DDBJ whole genome shotgun (WGS) entry which is preliminary data.</text>
</comment>
<dbReference type="GO" id="GO:0032044">
    <property type="term" value="C:DSIF complex"/>
    <property type="evidence" value="ECO:0007669"/>
    <property type="project" value="TreeGrafter"/>
</dbReference>
<gene>
    <name evidence="8" type="primary">SPT4</name>
    <name evidence="8" type="ORF">LPJ61_000621</name>
</gene>
<dbReference type="CDD" id="cd07973">
    <property type="entry name" value="Spt4"/>
    <property type="match status" value="1"/>
</dbReference>
<dbReference type="GO" id="GO:0000993">
    <property type="term" value="F:RNA polymerase II complex binding"/>
    <property type="evidence" value="ECO:0007669"/>
    <property type="project" value="TreeGrafter"/>
</dbReference>
<dbReference type="InterPro" id="IPR029040">
    <property type="entry name" value="RPABC4/Spt4"/>
</dbReference>
<dbReference type="InterPro" id="IPR038510">
    <property type="entry name" value="Spt4_sf"/>
</dbReference>
<keyword evidence="4 6" id="KW-0804">Transcription</keyword>
<evidence type="ECO:0000256" key="1">
    <source>
        <dbReference type="ARBA" id="ARBA00004123"/>
    </source>
</evidence>
<dbReference type="AlphaFoldDB" id="A0A9W7YGQ1"/>
<proteinExistence type="inferred from homology"/>
<keyword evidence="5 6" id="KW-0539">Nucleus</keyword>
<evidence type="ECO:0000313" key="9">
    <source>
        <dbReference type="Proteomes" id="UP001143981"/>
    </source>
</evidence>
<name>A0A9W7YGQ1_9FUNG</name>
<accession>A0A9W7YGQ1</accession>
<dbReference type="OrthoDB" id="248751at2759"/>
<dbReference type="InterPro" id="IPR022800">
    <property type="entry name" value="Spt4/RpoE2_Znf"/>
</dbReference>
<dbReference type="SMART" id="SM01389">
    <property type="entry name" value="Spt4"/>
    <property type="match status" value="1"/>
</dbReference>